<evidence type="ECO:0000313" key="14">
    <source>
        <dbReference type="EMBL" id="RGD74581.1"/>
    </source>
</evidence>
<dbReference type="InterPro" id="IPR004358">
    <property type="entry name" value="Sig_transdc_His_kin-like_C"/>
</dbReference>
<dbReference type="PANTHER" id="PTHR45339">
    <property type="entry name" value="HYBRID SIGNAL TRANSDUCTION HISTIDINE KINASE J"/>
    <property type="match status" value="1"/>
</dbReference>
<evidence type="ECO:0000256" key="7">
    <source>
        <dbReference type="ARBA" id="ARBA00023012"/>
    </source>
</evidence>
<dbReference type="Pfam" id="PF00072">
    <property type="entry name" value="Response_reg"/>
    <property type="match status" value="1"/>
</dbReference>
<accession>A0A3E3DZ53</accession>
<keyword evidence="5 10" id="KW-0597">Phosphoprotein</keyword>
<dbReference type="SMART" id="SM00448">
    <property type="entry name" value="REC"/>
    <property type="match status" value="1"/>
</dbReference>
<comment type="function">
    <text evidence="8">May play the central regulatory role in sporulation. It may be an element of the effector pathway responsible for the activation of sporulation genes in response to nutritional stress. Spo0A may act in concert with spo0H (a sigma factor) to control the expression of some genes that are critical to the sporulation process.</text>
</comment>
<keyword evidence="6" id="KW-0418">Kinase</keyword>
<dbReference type="Gene3D" id="3.40.190.10">
    <property type="entry name" value="Periplasmic binding protein-like II"/>
    <property type="match status" value="4"/>
</dbReference>
<dbReference type="InterPro" id="IPR005467">
    <property type="entry name" value="His_kinase_dom"/>
</dbReference>
<dbReference type="InterPro" id="IPR003594">
    <property type="entry name" value="HATPase_dom"/>
</dbReference>
<dbReference type="Gene3D" id="3.30.565.10">
    <property type="entry name" value="Histidine kinase-like ATPase, C-terminal domain"/>
    <property type="match status" value="1"/>
</dbReference>
<evidence type="ECO:0000256" key="8">
    <source>
        <dbReference type="ARBA" id="ARBA00024867"/>
    </source>
</evidence>
<evidence type="ECO:0000313" key="15">
    <source>
        <dbReference type="Proteomes" id="UP000261212"/>
    </source>
</evidence>
<dbReference type="PROSITE" id="PS50110">
    <property type="entry name" value="RESPONSE_REGULATORY"/>
    <property type="match status" value="1"/>
</dbReference>
<organism evidence="14 15">
    <name type="scientific">Anaerofustis stercorihominis</name>
    <dbReference type="NCBI Taxonomy" id="214853"/>
    <lineage>
        <taxon>Bacteria</taxon>
        <taxon>Bacillati</taxon>
        <taxon>Bacillota</taxon>
        <taxon>Clostridia</taxon>
        <taxon>Eubacteriales</taxon>
        <taxon>Eubacteriaceae</taxon>
        <taxon>Anaerofustis</taxon>
    </lineage>
</organism>
<dbReference type="SUPFAM" id="SSF52172">
    <property type="entry name" value="CheY-like"/>
    <property type="match status" value="1"/>
</dbReference>
<dbReference type="Gene3D" id="1.10.287.130">
    <property type="match status" value="1"/>
</dbReference>
<dbReference type="SMART" id="SM00062">
    <property type="entry name" value="PBPb"/>
    <property type="match status" value="2"/>
</dbReference>
<evidence type="ECO:0000256" key="6">
    <source>
        <dbReference type="ARBA" id="ARBA00022777"/>
    </source>
</evidence>
<evidence type="ECO:0000256" key="4">
    <source>
        <dbReference type="ARBA" id="ARBA00018672"/>
    </source>
</evidence>
<dbReference type="SMART" id="SM00387">
    <property type="entry name" value="HATPase_c"/>
    <property type="match status" value="1"/>
</dbReference>
<dbReference type="InterPro" id="IPR036890">
    <property type="entry name" value="HATPase_C_sf"/>
</dbReference>
<gene>
    <name evidence="14" type="ORF">DW687_07435</name>
</gene>
<evidence type="ECO:0000256" key="2">
    <source>
        <dbReference type="ARBA" id="ARBA00006402"/>
    </source>
</evidence>
<dbReference type="InterPro" id="IPR011006">
    <property type="entry name" value="CheY-like_superfamily"/>
</dbReference>
<dbReference type="InterPro" id="IPR003661">
    <property type="entry name" value="HisK_dim/P_dom"/>
</dbReference>
<comment type="catalytic activity">
    <reaction evidence="1">
        <text>ATP + protein L-histidine = ADP + protein N-phospho-L-histidine.</text>
        <dbReference type="EC" id="2.7.13.3"/>
    </reaction>
</comment>
<dbReference type="SUPFAM" id="SSF55874">
    <property type="entry name" value="ATPase domain of HSP90 chaperone/DNA topoisomerase II/histidine kinase"/>
    <property type="match status" value="1"/>
</dbReference>
<dbReference type="CDD" id="cd17546">
    <property type="entry name" value="REC_hyHK_CKI1_RcsC-like"/>
    <property type="match status" value="1"/>
</dbReference>
<dbReference type="PROSITE" id="PS50109">
    <property type="entry name" value="HIS_KIN"/>
    <property type="match status" value="1"/>
</dbReference>
<dbReference type="PANTHER" id="PTHR45339:SF1">
    <property type="entry name" value="HYBRID SIGNAL TRANSDUCTION HISTIDINE KINASE J"/>
    <property type="match status" value="1"/>
</dbReference>
<proteinExistence type="inferred from homology"/>
<keyword evidence="11" id="KW-0472">Membrane</keyword>
<keyword evidence="11" id="KW-1133">Transmembrane helix</keyword>
<dbReference type="CDD" id="cd00082">
    <property type="entry name" value="HisKA"/>
    <property type="match status" value="1"/>
</dbReference>
<dbReference type="Gene3D" id="3.40.50.2300">
    <property type="match status" value="1"/>
</dbReference>
<dbReference type="FunFam" id="3.30.565.10:FF:000010">
    <property type="entry name" value="Sensor histidine kinase RcsC"/>
    <property type="match status" value="1"/>
</dbReference>
<dbReference type="InterPro" id="IPR001789">
    <property type="entry name" value="Sig_transdc_resp-reg_receiver"/>
</dbReference>
<dbReference type="Pfam" id="PF00512">
    <property type="entry name" value="HisKA"/>
    <property type="match status" value="1"/>
</dbReference>
<sequence>MRGFVKKIGSVVLAVIISLSVFCVPVNAKNNKKVLKVAFPESAGINEVYEDGSYGGSVYEWLMEISKYTGWEYEFVNGNADELLGEMVQGKYDIMGGMLYQKDLEKYFSYPQYSMGSNYSLLIYPKQDESIKSFDLSTLNGKTIGVYKKAGHKIKRLKIFLDSNNIKCKIKYLDLKDYESCLKNKKADLMLGSDVYMNDDYNVAAKFVADPYYIVTSHDQKEICKEISDAMEEIYAANPNFADELYNKYFPEQYINTISFSKSDLSFIKNAGAIKVAVSEELYPISYKDKEADGIIPDIINLISEKSGLKFTYVTAKTYEDALNLVKDGKADILGGFFDDSYFADKQNLILTKSYINVDGVILKNKNANTDSSKVTQAVLKGGNTNSASKDIVLKYYDSYEECLKSVNSGQADQTIMPASVMESLYLKNYYPNVIYTSSERSLPGLSIALKKGSDPRLYTVLNKTVNNISETEAGNIKKDNMVSIGDNKVSFKSYYYSNPTLVISIIVGFIILVAVIILLFIWFKMKNNVMKVKVEEAEASSKAKSEFLSLMSHEIRTPINAIIGLTNINMMNEDLPEPLKKNLSKIDSSAQFLLSLVNDILDMSKIQNYKMVINSECFDMTKVINDIDELFISKKEEKCIKLTYDIDLQNKYFMGDSVRIKQIISNIVSNAFKFTEEDGEIILTIREIVKDSNSSDVFFSIKDNGIGIKEDKLSKIFEAFEQVSINYNNETGTGLGLFICNHLVTLMGGDLKVNSTEGEGSDFYFTLNLPIASEKDVKKEIAENNITKLENTRVLIAEDNDLNAEIVISLLEMNNINVERALNGEEAVTLFKDSEDNYYDLILMDIKMPEKDGIEATKEIRRINSDYAKNIPIIAMTANTFEEDRKNAFDAGMNAFLSKPFNVDEFYKIISETK</sequence>
<feature type="transmembrane region" description="Helical" evidence="11">
    <location>
        <begin position="502"/>
        <end position="524"/>
    </location>
</feature>
<evidence type="ECO:0000256" key="3">
    <source>
        <dbReference type="ARBA" id="ARBA00012438"/>
    </source>
</evidence>
<evidence type="ECO:0000256" key="5">
    <source>
        <dbReference type="ARBA" id="ARBA00022553"/>
    </source>
</evidence>
<protein>
    <recommendedName>
        <fullName evidence="9">Circadian input-output histidine kinase CikA</fullName>
        <ecNumber evidence="3">2.7.13.3</ecNumber>
    </recommendedName>
    <alternativeName>
        <fullName evidence="4">Stage 0 sporulation protein A homolog</fullName>
    </alternativeName>
</protein>
<dbReference type="AlphaFoldDB" id="A0A3E3DZ53"/>
<dbReference type="EC" id="2.7.13.3" evidence="3"/>
<dbReference type="SMART" id="SM00388">
    <property type="entry name" value="HisKA"/>
    <property type="match status" value="1"/>
</dbReference>
<evidence type="ECO:0000256" key="9">
    <source>
        <dbReference type="ARBA" id="ARBA00074306"/>
    </source>
</evidence>
<dbReference type="PRINTS" id="PR00344">
    <property type="entry name" value="BCTRLSENSOR"/>
</dbReference>
<keyword evidence="11" id="KW-0812">Transmembrane</keyword>
<keyword evidence="6" id="KW-0808">Transferase</keyword>
<dbReference type="InterPro" id="IPR001638">
    <property type="entry name" value="Solute-binding_3/MltF_N"/>
</dbReference>
<evidence type="ECO:0000256" key="10">
    <source>
        <dbReference type="PROSITE-ProRule" id="PRU00169"/>
    </source>
</evidence>
<dbReference type="InterPro" id="IPR036097">
    <property type="entry name" value="HisK_dim/P_sf"/>
</dbReference>
<feature type="domain" description="Response regulatory" evidence="13">
    <location>
        <begin position="794"/>
        <end position="915"/>
    </location>
</feature>
<dbReference type="CDD" id="cd16922">
    <property type="entry name" value="HATPase_EvgS-ArcB-TorS-like"/>
    <property type="match status" value="1"/>
</dbReference>
<dbReference type="SUPFAM" id="SSF53850">
    <property type="entry name" value="Periplasmic binding protein-like II"/>
    <property type="match status" value="2"/>
</dbReference>
<dbReference type="Pfam" id="PF02518">
    <property type="entry name" value="HATPase_c"/>
    <property type="match status" value="1"/>
</dbReference>
<dbReference type="Pfam" id="PF00497">
    <property type="entry name" value="SBP_bac_3"/>
    <property type="match status" value="2"/>
</dbReference>
<feature type="domain" description="Histidine kinase" evidence="12">
    <location>
        <begin position="551"/>
        <end position="772"/>
    </location>
</feature>
<dbReference type="EMBL" id="QUSM01000003">
    <property type="protein sequence ID" value="RGD74581.1"/>
    <property type="molecule type" value="Genomic_DNA"/>
</dbReference>
<comment type="caution">
    <text evidence="14">The sequence shown here is derived from an EMBL/GenBank/DDBJ whole genome shotgun (WGS) entry which is preliminary data.</text>
</comment>
<evidence type="ECO:0000256" key="11">
    <source>
        <dbReference type="SAM" id="Phobius"/>
    </source>
</evidence>
<name>A0A3E3DZ53_9FIRM</name>
<dbReference type="SUPFAM" id="SSF47384">
    <property type="entry name" value="Homodimeric domain of signal transducing histidine kinase"/>
    <property type="match status" value="1"/>
</dbReference>
<dbReference type="GO" id="GO:0000155">
    <property type="term" value="F:phosphorelay sensor kinase activity"/>
    <property type="evidence" value="ECO:0007669"/>
    <property type="project" value="InterPro"/>
</dbReference>
<reference evidence="14 15" key="1">
    <citation type="submission" date="2018-08" db="EMBL/GenBank/DDBJ databases">
        <title>A genome reference for cultivated species of the human gut microbiota.</title>
        <authorList>
            <person name="Zou Y."/>
            <person name="Xue W."/>
            <person name="Luo G."/>
        </authorList>
    </citation>
    <scope>NUCLEOTIDE SEQUENCE [LARGE SCALE GENOMIC DNA]</scope>
    <source>
        <strain evidence="14 15">AM25-6</strain>
    </source>
</reference>
<feature type="modified residue" description="4-aspartylphosphate" evidence="10">
    <location>
        <position position="846"/>
    </location>
</feature>
<dbReference type="RefSeq" id="WP_117532269.1">
    <property type="nucleotide sequence ID" value="NZ_QUSM01000003.1"/>
</dbReference>
<dbReference type="Proteomes" id="UP000261212">
    <property type="component" value="Unassembled WGS sequence"/>
</dbReference>
<evidence type="ECO:0000259" key="12">
    <source>
        <dbReference type="PROSITE" id="PS50109"/>
    </source>
</evidence>
<evidence type="ECO:0000256" key="1">
    <source>
        <dbReference type="ARBA" id="ARBA00000085"/>
    </source>
</evidence>
<evidence type="ECO:0000259" key="13">
    <source>
        <dbReference type="PROSITE" id="PS50110"/>
    </source>
</evidence>
<keyword evidence="7" id="KW-0902">Two-component regulatory system</keyword>
<comment type="similarity">
    <text evidence="2">In the N-terminal section; belongs to the phytochrome family.</text>
</comment>